<dbReference type="SUPFAM" id="SSF56112">
    <property type="entry name" value="Protein kinase-like (PK-like)"/>
    <property type="match status" value="1"/>
</dbReference>
<dbReference type="Proteomes" id="UP001500893">
    <property type="component" value="Unassembled WGS sequence"/>
</dbReference>
<organism evidence="2 3">
    <name type="scientific">Streptomyces rameus</name>
    <dbReference type="NCBI Taxonomy" id="68261"/>
    <lineage>
        <taxon>Bacteria</taxon>
        <taxon>Bacillati</taxon>
        <taxon>Actinomycetota</taxon>
        <taxon>Actinomycetes</taxon>
        <taxon>Kitasatosporales</taxon>
        <taxon>Streptomycetaceae</taxon>
        <taxon>Streptomyces</taxon>
    </lineage>
</organism>
<proteinExistence type="predicted"/>
<dbReference type="EMBL" id="BAAAVM010000001">
    <property type="protein sequence ID" value="GAA3117219.1"/>
    <property type="molecule type" value="Genomic_DNA"/>
</dbReference>
<keyword evidence="3" id="KW-1185">Reference proteome</keyword>
<evidence type="ECO:0000259" key="1">
    <source>
        <dbReference type="Pfam" id="PF01636"/>
    </source>
</evidence>
<gene>
    <name evidence="2" type="ORF">GCM10010521_01180</name>
</gene>
<protein>
    <recommendedName>
        <fullName evidence="1">Aminoglycoside phosphotransferase domain-containing protein</fullName>
    </recommendedName>
</protein>
<evidence type="ECO:0000313" key="2">
    <source>
        <dbReference type="EMBL" id="GAA3117219.1"/>
    </source>
</evidence>
<feature type="domain" description="Aminoglycoside phosphotransferase" evidence="1">
    <location>
        <begin position="145"/>
        <end position="310"/>
    </location>
</feature>
<dbReference type="Gene3D" id="3.90.1200.10">
    <property type="match status" value="1"/>
</dbReference>
<sequence length="394" mass="42130">MPGPPYRHLGPLPDLTAEDLRGPVRTLLADPAARVSGCTGEPIGYESWSRASDGLYVVRGTASCEGGDRAWEMVLKQVRYRPWRPGPRDLARQIDDGGDGPADWAYWRREALVLASPFPRAAGGRFAAVRCLGIVPLPGDRLRLWLERADGTPGEAWTAGELLDTAEFLGGFHARSLRQPPPHRDWWCRPFLEQAALHERFALIERVADAETSADPAVRALFRPGTATALRALARRHADAVRTLRSLPAGLLHRDLTPRNLFRTAGGTVAIDWGQAGLGPAGEDLATLVLSAAAVADLHPAATLALGAAAAARHATGMAEQGGSCGPEEVALAFRLVAAYHFGLPVVRIADRLLARDAVSRAAAAGDPGTRRRVAVMTALVEQAQPDLRDTASP</sequence>
<reference evidence="3" key="1">
    <citation type="journal article" date="2019" name="Int. J. Syst. Evol. Microbiol.">
        <title>The Global Catalogue of Microorganisms (GCM) 10K type strain sequencing project: providing services to taxonomists for standard genome sequencing and annotation.</title>
        <authorList>
            <consortium name="The Broad Institute Genomics Platform"/>
            <consortium name="The Broad Institute Genome Sequencing Center for Infectious Disease"/>
            <person name="Wu L."/>
            <person name="Ma J."/>
        </authorList>
    </citation>
    <scope>NUCLEOTIDE SEQUENCE [LARGE SCALE GENOMIC DNA]</scope>
    <source>
        <strain evidence="3">JCM 11574</strain>
    </source>
</reference>
<dbReference type="Pfam" id="PF01636">
    <property type="entry name" value="APH"/>
    <property type="match status" value="1"/>
</dbReference>
<dbReference type="InterPro" id="IPR011009">
    <property type="entry name" value="Kinase-like_dom_sf"/>
</dbReference>
<dbReference type="InterPro" id="IPR002575">
    <property type="entry name" value="Aminoglycoside_PTrfase"/>
</dbReference>
<comment type="caution">
    <text evidence="2">The sequence shown here is derived from an EMBL/GenBank/DDBJ whole genome shotgun (WGS) entry which is preliminary data.</text>
</comment>
<name>A0ABP6ML39_9ACTN</name>
<evidence type="ECO:0000313" key="3">
    <source>
        <dbReference type="Proteomes" id="UP001500893"/>
    </source>
</evidence>
<accession>A0ABP6ML39</accession>
<dbReference type="RefSeq" id="WP_345046329.1">
    <property type="nucleotide sequence ID" value="NZ_BAAAVM010000001.1"/>
</dbReference>